<protein>
    <recommendedName>
        <fullName evidence="1">C2H2-type domain-containing protein</fullName>
    </recommendedName>
</protein>
<feature type="domain" description="C2H2-type" evidence="1">
    <location>
        <begin position="109"/>
        <end position="130"/>
    </location>
</feature>
<accession>A0A8T2IWZ2</accession>
<reference evidence="2" key="1">
    <citation type="thesis" date="2020" institute="ProQuest LLC" country="789 East Eisenhower Parkway, Ann Arbor, MI, USA">
        <title>Comparative Genomics and Chromosome Evolution.</title>
        <authorList>
            <person name="Mudd A.B."/>
        </authorList>
    </citation>
    <scope>NUCLEOTIDE SEQUENCE</scope>
    <source>
        <strain evidence="2">Female2</strain>
        <tissue evidence="2">Blood</tissue>
    </source>
</reference>
<organism evidence="2 3">
    <name type="scientific">Hymenochirus boettgeri</name>
    <name type="common">Congo dwarf clawed frog</name>
    <dbReference type="NCBI Taxonomy" id="247094"/>
    <lineage>
        <taxon>Eukaryota</taxon>
        <taxon>Metazoa</taxon>
        <taxon>Chordata</taxon>
        <taxon>Craniata</taxon>
        <taxon>Vertebrata</taxon>
        <taxon>Euteleostomi</taxon>
        <taxon>Amphibia</taxon>
        <taxon>Batrachia</taxon>
        <taxon>Anura</taxon>
        <taxon>Pipoidea</taxon>
        <taxon>Pipidae</taxon>
        <taxon>Pipinae</taxon>
        <taxon>Hymenochirus</taxon>
    </lineage>
</organism>
<dbReference type="InterPro" id="IPR013087">
    <property type="entry name" value="Znf_C2H2_type"/>
</dbReference>
<dbReference type="PANTHER" id="PTHR21354:SF0">
    <property type="entry name" value="ZINC FINGER PROTEIN 511"/>
    <property type="match status" value="1"/>
</dbReference>
<keyword evidence="3" id="KW-1185">Reference proteome</keyword>
<comment type="caution">
    <text evidence="2">The sequence shown here is derived from an EMBL/GenBank/DDBJ whole genome shotgun (WGS) entry which is preliminary data.</text>
</comment>
<dbReference type="SMART" id="SM00355">
    <property type="entry name" value="ZnF_C2H2"/>
    <property type="match status" value="3"/>
</dbReference>
<dbReference type="Proteomes" id="UP000812440">
    <property type="component" value="Chromosome 7"/>
</dbReference>
<gene>
    <name evidence="2" type="ORF">GDO86_013053</name>
</gene>
<evidence type="ECO:0000313" key="2">
    <source>
        <dbReference type="EMBL" id="KAG8434941.1"/>
    </source>
</evidence>
<evidence type="ECO:0000313" key="3">
    <source>
        <dbReference type="Proteomes" id="UP000812440"/>
    </source>
</evidence>
<dbReference type="EMBL" id="JAACNH010000008">
    <property type="protein sequence ID" value="KAG8434941.1"/>
    <property type="molecule type" value="Genomic_DNA"/>
</dbReference>
<feature type="domain" description="C2H2-type" evidence="1">
    <location>
        <begin position="146"/>
        <end position="169"/>
    </location>
</feature>
<name>A0A8T2IWZ2_9PIPI</name>
<sequence>MNSPEILSALSDASGLNMRELPVLPAENSLQVEGRFLPQLIPMTREHDFFEDGDVHRHLYIQDLLTSIGEVTERSKLSEFCCQTAGCTHVFDTLESYEHHYNTMHSNVCSTCKRSFPTARLLDIHILEWHDSLFQIMAEKGNMYQCLVEGCEEKFKASMDRKNHLIKIHCYPSDFRFNKTKKKKRKNKQECSPRKDIDMEVVIEEGCSMESMDECSLLPTDGTSNCLITKNRPLNNVHTNHKVPSTICFGHGSVRGFCHTKKKK</sequence>
<feature type="domain" description="C2H2-type" evidence="1">
    <location>
        <begin position="82"/>
        <end position="105"/>
    </location>
</feature>
<dbReference type="PROSITE" id="PS00028">
    <property type="entry name" value="ZINC_FINGER_C2H2_1"/>
    <property type="match status" value="3"/>
</dbReference>
<proteinExistence type="predicted"/>
<dbReference type="AlphaFoldDB" id="A0A8T2IWZ2"/>
<dbReference type="PANTHER" id="PTHR21354">
    <property type="entry name" value="ZINC FINGER PROTEIN 511"/>
    <property type="match status" value="1"/>
</dbReference>
<dbReference type="InterPro" id="IPR039258">
    <property type="entry name" value="ZNF511"/>
</dbReference>
<evidence type="ECO:0000259" key="1">
    <source>
        <dbReference type="PROSITE" id="PS00028"/>
    </source>
</evidence>
<dbReference type="OrthoDB" id="18440at2759"/>